<reference evidence="1 2" key="1">
    <citation type="submission" date="2020-08" db="EMBL/GenBank/DDBJ databases">
        <title>Genomic Encyclopedia of Type Strains, Phase IV (KMG-IV): sequencing the most valuable type-strain genomes for metagenomic binning, comparative biology and taxonomic classification.</title>
        <authorList>
            <person name="Goeker M."/>
        </authorList>
    </citation>
    <scope>NUCLEOTIDE SEQUENCE [LARGE SCALE GENOMIC DNA]</scope>
    <source>
        <strain evidence="1 2">DSM 29854</strain>
    </source>
</reference>
<comment type="caution">
    <text evidence="1">The sequence shown here is derived from an EMBL/GenBank/DDBJ whole genome shotgun (WGS) entry which is preliminary data.</text>
</comment>
<evidence type="ECO:0008006" key="3">
    <source>
        <dbReference type="Google" id="ProtNLM"/>
    </source>
</evidence>
<dbReference type="Pfam" id="PF12771">
    <property type="entry name" value="SusD-like_2"/>
    <property type="match status" value="2"/>
</dbReference>
<evidence type="ECO:0000313" key="2">
    <source>
        <dbReference type="Proteomes" id="UP000563094"/>
    </source>
</evidence>
<dbReference type="SUPFAM" id="SSF48452">
    <property type="entry name" value="TPR-like"/>
    <property type="match status" value="1"/>
</dbReference>
<evidence type="ECO:0000313" key="1">
    <source>
        <dbReference type="EMBL" id="MBA9075929.1"/>
    </source>
</evidence>
<proteinExistence type="predicted"/>
<accession>A0A839GGX8</accession>
<dbReference type="Gene3D" id="1.25.40.390">
    <property type="match status" value="2"/>
</dbReference>
<protein>
    <recommendedName>
        <fullName evidence="3">Starch-binding associating with outer membrane</fullName>
    </recommendedName>
</protein>
<dbReference type="EMBL" id="JACJIQ010000002">
    <property type="protein sequence ID" value="MBA9075929.1"/>
    <property type="molecule type" value="Genomic_DNA"/>
</dbReference>
<organism evidence="1 2">
    <name type="scientific">Rufibacter quisquiliarum</name>
    <dbReference type="NCBI Taxonomy" id="1549639"/>
    <lineage>
        <taxon>Bacteria</taxon>
        <taxon>Pseudomonadati</taxon>
        <taxon>Bacteroidota</taxon>
        <taxon>Cytophagia</taxon>
        <taxon>Cytophagales</taxon>
        <taxon>Hymenobacteraceae</taxon>
        <taxon>Rufibacter</taxon>
    </lineage>
</organism>
<gene>
    <name evidence="1" type="ORF">FHS90_000631</name>
</gene>
<keyword evidence="2" id="KW-1185">Reference proteome</keyword>
<dbReference type="InterPro" id="IPR011990">
    <property type="entry name" value="TPR-like_helical_dom_sf"/>
</dbReference>
<sequence length="600" mass="67031">MKKIICGTLIAAAMFGSVSCEEWLDVNTNPNGPDQVVDPHLYLAPMLSELAIALQNDGRYIGKYTSNFFSAAQDVTWDRHGYASASDAAATLWRSTYYTMGLNLRDMILKAEEQQKWEFVGIGHALQAYNWQMTTDQHGEIIMSEAFDPTKSSFNYDKQEVIYAEVKRLAELAIADFAKAKANPHPNPMSKDADLIYAGDISKWEKFAYGLLAINANHLSNKSNYEPDKVVEYVDKALASNADDAAIKFLGTNTANSSFFGPSRGNIGSAGINLRQSKFIVGLLDGTNPALRDVEYEKVTVPNSNPPRDTVRVKLVANLPVPKTKDPVAAFNTQHLKDPRIAAMLAPAGDGQYRGIGFSGTGEYTTTTQRPLNLWGTASDVTSATTVGKYLFQNNASFPIMTYAQLQFIKAEALYRSNKKAEALVAYKNGVEKHMDFTRTFLTTAEERTAFDSRKAAYMTNPWLIPTNTEPSTTPEGFPIPYLTLSHIMLQKYIAQWGWGFLETWSDLRRYHYFDKYDEASRTNVPGNPVTVGSDLNLNDNVFTAFQINPTMFGVNGGMPAYRIRPRYNSEYLWNAEALRQIGGFDAAFHTYETWFSKKN</sequence>
<dbReference type="InterPro" id="IPR041662">
    <property type="entry name" value="SusD-like_2"/>
</dbReference>
<dbReference type="RefSeq" id="WP_074988009.1">
    <property type="nucleotide sequence ID" value="NZ_JACJIQ010000002.1"/>
</dbReference>
<dbReference type="AlphaFoldDB" id="A0A839GGX8"/>
<dbReference type="Proteomes" id="UP000563094">
    <property type="component" value="Unassembled WGS sequence"/>
</dbReference>
<dbReference type="PROSITE" id="PS51257">
    <property type="entry name" value="PROKAR_LIPOPROTEIN"/>
    <property type="match status" value="1"/>
</dbReference>
<name>A0A839GGX8_9BACT</name>